<dbReference type="InterPro" id="IPR013865">
    <property type="entry name" value="FAM32A"/>
</dbReference>
<keyword evidence="3" id="KW-1185">Reference proteome</keyword>
<proteinExistence type="predicted"/>
<dbReference type="GO" id="GO:0005730">
    <property type="term" value="C:nucleolus"/>
    <property type="evidence" value="ECO:0007669"/>
    <property type="project" value="TreeGrafter"/>
</dbReference>
<organism evidence="2 3">
    <name type="scientific">Meira miltonrushii</name>
    <dbReference type="NCBI Taxonomy" id="1280837"/>
    <lineage>
        <taxon>Eukaryota</taxon>
        <taxon>Fungi</taxon>
        <taxon>Dikarya</taxon>
        <taxon>Basidiomycota</taxon>
        <taxon>Ustilaginomycotina</taxon>
        <taxon>Exobasidiomycetes</taxon>
        <taxon>Exobasidiales</taxon>
        <taxon>Brachybasidiaceae</taxon>
        <taxon>Meira</taxon>
    </lineage>
</organism>
<evidence type="ECO:0000313" key="3">
    <source>
        <dbReference type="Proteomes" id="UP000245771"/>
    </source>
</evidence>
<gene>
    <name evidence="2" type="ORF">FA14DRAFT_161042</name>
</gene>
<evidence type="ECO:0000256" key="1">
    <source>
        <dbReference type="SAM" id="MobiDB-lite"/>
    </source>
</evidence>
<evidence type="ECO:0000313" key="2">
    <source>
        <dbReference type="EMBL" id="PWN36234.1"/>
    </source>
</evidence>
<dbReference type="OrthoDB" id="205403at2759"/>
<dbReference type="EMBL" id="KZ819603">
    <property type="protein sequence ID" value="PWN36234.1"/>
    <property type="molecule type" value="Genomic_DNA"/>
</dbReference>
<dbReference type="GeneID" id="37020726"/>
<reference evidence="2 3" key="1">
    <citation type="journal article" date="2018" name="Mol. Biol. Evol.">
        <title>Broad Genomic Sampling Reveals a Smut Pathogenic Ancestry of the Fungal Clade Ustilaginomycotina.</title>
        <authorList>
            <person name="Kijpornyongpan T."/>
            <person name="Mondo S.J."/>
            <person name="Barry K."/>
            <person name="Sandor L."/>
            <person name="Lee J."/>
            <person name="Lipzen A."/>
            <person name="Pangilinan J."/>
            <person name="LaButti K."/>
            <person name="Hainaut M."/>
            <person name="Henrissat B."/>
            <person name="Grigoriev I.V."/>
            <person name="Spatafora J.W."/>
            <person name="Aime M.C."/>
        </authorList>
    </citation>
    <scope>NUCLEOTIDE SEQUENCE [LARGE SCALE GENOMIC DNA]</scope>
    <source>
        <strain evidence="2 3">MCA 3882</strain>
    </source>
</reference>
<dbReference type="AlphaFoldDB" id="A0A316VFY9"/>
<accession>A0A316VFY9</accession>
<feature type="compositionally biased region" description="Basic and acidic residues" evidence="1">
    <location>
        <begin position="39"/>
        <end position="66"/>
    </location>
</feature>
<sequence length="133" mass="15050">MPSSSSSIYSYRPGGSLKFKGDDNLPAKKKKKSKSKSSTSKDLRNKEDYRSSSKDKEVEIPTRQEEANDVEEGQPSGKIMTEAEKKFEEIKRKRMADRVAKEAGLSHKDRVDQFNKSLAERTEHNDMLTVAGH</sequence>
<dbReference type="RefSeq" id="XP_025356536.1">
    <property type="nucleotide sequence ID" value="XM_025498945.1"/>
</dbReference>
<protein>
    <submittedName>
        <fullName evidence="2">DUF1754-domain-containing protein</fullName>
    </submittedName>
</protein>
<feature type="region of interest" description="Disordered" evidence="1">
    <location>
        <begin position="1"/>
        <end position="81"/>
    </location>
</feature>
<dbReference type="PANTHER" id="PTHR13282:SF6">
    <property type="entry name" value="PROTEIN FAM32A"/>
    <property type="match status" value="1"/>
</dbReference>
<feature type="compositionally biased region" description="Low complexity" evidence="1">
    <location>
        <begin position="1"/>
        <end position="16"/>
    </location>
</feature>
<dbReference type="Pfam" id="PF08555">
    <property type="entry name" value="FAM32A"/>
    <property type="match status" value="1"/>
</dbReference>
<dbReference type="STRING" id="1280837.A0A316VFY9"/>
<dbReference type="PANTHER" id="PTHR13282">
    <property type="entry name" value="PROTEIN FAM32A"/>
    <property type="match status" value="1"/>
</dbReference>
<name>A0A316VFY9_9BASI</name>
<dbReference type="InParanoid" id="A0A316VFY9"/>
<dbReference type="FunCoup" id="A0A316VFY9">
    <property type="interactions" value="115"/>
</dbReference>
<dbReference type="Proteomes" id="UP000245771">
    <property type="component" value="Unassembled WGS sequence"/>
</dbReference>